<name>A0A1H4ESB8_9BACT</name>
<evidence type="ECO:0000313" key="3">
    <source>
        <dbReference type="EMBL" id="SEA87836.1"/>
    </source>
</evidence>
<feature type="domain" description="Activator of Hsp90 ATPase homologue 1/2-like C-terminal" evidence="2">
    <location>
        <begin position="12"/>
        <end position="131"/>
    </location>
</feature>
<dbReference type="STRING" id="408074.SAMN05660909_03906"/>
<dbReference type="Proteomes" id="UP000199656">
    <property type="component" value="Unassembled WGS sequence"/>
</dbReference>
<dbReference type="OrthoDB" id="287565at2"/>
<dbReference type="CDD" id="cd07814">
    <property type="entry name" value="SRPBCC_CalC_Aha1-like"/>
    <property type="match status" value="1"/>
</dbReference>
<dbReference type="AlphaFoldDB" id="A0A1H4ESB8"/>
<evidence type="ECO:0000256" key="1">
    <source>
        <dbReference type="ARBA" id="ARBA00006817"/>
    </source>
</evidence>
<dbReference type="Gene3D" id="3.30.530.20">
    <property type="match status" value="1"/>
</dbReference>
<gene>
    <name evidence="3" type="ORF">SAMN05660909_03906</name>
</gene>
<dbReference type="Pfam" id="PF08327">
    <property type="entry name" value="AHSA1"/>
    <property type="match status" value="1"/>
</dbReference>
<dbReference type="SUPFAM" id="SSF55961">
    <property type="entry name" value="Bet v1-like"/>
    <property type="match status" value="1"/>
</dbReference>
<dbReference type="EMBL" id="FNRL01000020">
    <property type="protein sequence ID" value="SEA87836.1"/>
    <property type="molecule type" value="Genomic_DNA"/>
</dbReference>
<reference evidence="4" key="1">
    <citation type="submission" date="2016-10" db="EMBL/GenBank/DDBJ databases">
        <authorList>
            <person name="Varghese N."/>
            <person name="Submissions S."/>
        </authorList>
    </citation>
    <scope>NUCLEOTIDE SEQUENCE [LARGE SCALE GENOMIC DNA]</scope>
    <source>
        <strain evidence="4">DSM 23920</strain>
    </source>
</reference>
<keyword evidence="4" id="KW-1185">Reference proteome</keyword>
<dbReference type="RefSeq" id="WP_089763609.1">
    <property type="nucleotide sequence ID" value="NZ_BKAT01000033.1"/>
</dbReference>
<dbReference type="InterPro" id="IPR013538">
    <property type="entry name" value="ASHA1/2-like_C"/>
</dbReference>
<organism evidence="3 4">
    <name type="scientific">Chitinophaga terrae</name>
    <name type="common">ex Kim and Jung 2007</name>
    <dbReference type="NCBI Taxonomy" id="408074"/>
    <lineage>
        <taxon>Bacteria</taxon>
        <taxon>Pseudomonadati</taxon>
        <taxon>Bacteroidota</taxon>
        <taxon>Chitinophagia</taxon>
        <taxon>Chitinophagales</taxon>
        <taxon>Chitinophagaceae</taxon>
        <taxon>Chitinophaga</taxon>
    </lineage>
</organism>
<dbReference type="InterPro" id="IPR023393">
    <property type="entry name" value="START-like_dom_sf"/>
</dbReference>
<sequence>MANILHRIGFKNASIDDVYRALTTRDGLAGWWTTDTKGEGDKVGNVIEFRFGTDGFDMEVTKLDTNRLVQWEVVAGPREWVGTTLNFELKKDGDYVILLFSQQNWREPVEFMYHCSTKWAIFLMSLKSLVETGKGNPHPFDVKIDNWN</sequence>
<proteinExistence type="inferred from homology"/>
<evidence type="ECO:0000259" key="2">
    <source>
        <dbReference type="Pfam" id="PF08327"/>
    </source>
</evidence>
<evidence type="ECO:0000313" key="4">
    <source>
        <dbReference type="Proteomes" id="UP000199656"/>
    </source>
</evidence>
<protein>
    <submittedName>
        <fullName evidence="3">Activator of Hsp90 ATPase homolog 1-like protein</fullName>
    </submittedName>
</protein>
<comment type="similarity">
    <text evidence="1">Belongs to the AHA1 family.</text>
</comment>
<accession>A0A1H4ESB8</accession>